<dbReference type="InterPro" id="IPR007370">
    <property type="entry name" value="Glu_cys_ligase"/>
</dbReference>
<comment type="catalytic activity">
    <reaction evidence="7 8 9">
        <text>L-cysteine + L-glutamate + ATP = gamma-L-glutamyl-L-cysteine + ADP + phosphate + H(+)</text>
        <dbReference type="Rhea" id="RHEA:13285"/>
        <dbReference type="ChEBI" id="CHEBI:15378"/>
        <dbReference type="ChEBI" id="CHEBI:29985"/>
        <dbReference type="ChEBI" id="CHEBI:30616"/>
        <dbReference type="ChEBI" id="CHEBI:35235"/>
        <dbReference type="ChEBI" id="CHEBI:43474"/>
        <dbReference type="ChEBI" id="CHEBI:58173"/>
        <dbReference type="ChEBI" id="CHEBI:456216"/>
        <dbReference type="EC" id="6.3.2.2"/>
    </reaction>
</comment>
<name>A0ABW1W665_9GAMM</name>
<dbReference type="InterPro" id="IPR006334">
    <property type="entry name" value="Glut_cys_ligase"/>
</dbReference>
<comment type="similarity">
    <text evidence="2 8">Belongs to the glutamate--cysteine ligase type 1 family. Type 1 subfamily.</text>
</comment>
<dbReference type="EC" id="6.3.2.2" evidence="8"/>
<reference evidence="12" key="1">
    <citation type="journal article" date="2019" name="Int. J. Syst. Evol. Microbiol.">
        <title>The Global Catalogue of Microorganisms (GCM) 10K type strain sequencing project: providing services to taxonomists for standard genome sequencing and annotation.</title>
        <authorList>
            <consortium name="The Broad Institute Genomics Platform"/>
            <consortium name="The Broad Institute Genome Sequencing Center for Infectious Disease"/>
            <person name="Wu L."/>
            <person name="Ma J."/>
        </authorList>
    </citation>
    <scope>NUCLEOTIDE SEQUENCE [LARGE SCALE GENOMIC DNA]</scope>
    <source>
        <strain evidence="12">CCM 2050</strain>
    </source>
</reference>
<dbReference type="EMBL" id="JBHSTZ010000005">
    <property type="protein sequence ID" value="MFC6380133.1"/>
    <property type="molecule type" value="Genomic_DNA"/>
</dbReference>
<keyword evidence="4 8" id="KW-0317">Glutathione biosynthesis</keyword>
<evidence type="ECO:0000256" key="4">
    <source>
        <dbReference type="ARBA" id="ARBA00022684"/>
    </source>
</evidence>
<dbReference type="NCBIfam" id="TIGR01434">
    <property type="entry name" value="glu_cys_ligase"/>
    <property type="match status" value="1"/>
</dbReference>
<evidence type="ECO:0000256" key="2">
    <source>
        <dbReference type="ARBA" id="ARBA00008772"/>
    </source>
</evidence>
<dbReference type="HAMAP" id="MF_00578">
    <property type="entry name" value="Glu_cys_ligase"/>
    <property type="match status" value="1"/>
</dbReference>
<sequence>MILMSNFASSFVDFDIPNWFASEHLAGMLRGIEKEGLRVTPDGYLAQTPHPAKLGSKLTHPFITTDYSESLLELITDPKSSPKETLNMLRQLHLLVYQGMPENELMWPLSMPCMLSSNDEDIPLADYGSSNTGRLKTLYRSGLGIRYGRRMQTIAGLHYNLSFGDDLFTAWQAHTPAAQALTLTEFKNDKYLGLIRNFKRLTSLVLYLLGASPSVCPCFVSGIEHDLELFNDSTYYKPTATSLRMGKLGYTNSVQEHLDIRYNNLPEYIEGLRRAIQTPHESFEKLGLDDENGNPIQINNHILQIENEYYSPIRPKQIAMSGESPTEALERRGIAYVEFRAIDLDPYSDIGIRLSSACFLEVMALYCLLSDSPELMPEEEEALAINLERVVNEGRRKHLQILNNGAEQSLESWMLMHLNRMQPLAALLDAHYGGNDYRAAVALMQGKAGHSESTISAQVNSDSKRLGSLWQLGFTLAQQHRDSLLQQTLSPNTQAKYEVLAEKSILQQAETEEAETEYFMDFLQQYR</sequence>
<dbReference type="Proteomes" id="UP001596264">
    <property type="component" value="Unassembled WGS sequence"/>
</dbReference>
<keyword evidence="3 8" id="KW-0436">Ligase</keyword>
<evidence type="ECO:0000313" key="11">
    <source>
        <dbReference type="EMBL" id="MFC6380133.1"/>
    </source>
</evidence>
<evidence type="ECO:0000256" key="6">
    <source>
        <dbReference type="ARBA" id="ARBA00022840"/>
    </source>
</evidence>
<dbReference type="PANTHER" id="PTHR38761">
    <property type="entry name" value="GLUTAMATE--CYSTEINE LIGASE"/>
    <property type="match status" value="1"/>
</dbReference>
<proteinExistence type="inferred from homology"/>
<dbReference type="InterPro" id="IPR014746">
    <property type="entry name" value="Gln_synth/guanido_kin_cat_dom"/>
</dbReference>
<accession>A0ABW1W665</accession>
<evidence type="ECO:0000256" key="7">
    <source>
        <dbReference type="ARBA" id="ARBA00048819"/>
    </source>
</evidence>
<protein>
    <recommendedName>
        <fullName evidence="8">Glutamate--cysteine ligase</fullName>
        <ecNumber evidence="8">6.3.2.2</ecNumber>
    </recommendedName>
    <alternativeName>
        <fullName evidence="8">Gamma-ECS</fullName>
        <shortName evidence="8">GCS</shortName>
    </alternativeName>
    <alternativeName>
        <fullName evidence="8">Gamma-glutamylcysteine synthetase</fullName>
    </alternativeName>
</protein>
<feature type="domain" description="Glutamate--cysteine ligase" evidence="10">
    <location>
        <begin position="23"/>
        <end position="390"/>
    </location>
</feature>
<keyword evidence="5 8" id="KW-0547">Nucleotide-binding</keyword>
<evidence type="ECO:0000313" key="12">
    <source>
        <dbReference type="Proteomes" id="UP001596264"/>
    </source>
</evidence>
<comment type="caution">
    <text evidence="11">The sequence shown here is derived from an EMBL/GenBank/DDBJ whole genome shotgun (WGS) entry which is preliminary data.</text>
</comment>
<evidence type="ECO:0000256" key="8">
    <source>
        <dbReference type="HAMAP-Rule" id="MF_00578"/>
    </source>
</evidence>
<dbReference type="SUPFAM" id="SSF55931">
    <property type="entry name" value="Glutamine synthetase/guanido kinase"/>
    <property type="match status" value="1"/>
</dbReference>
<dbReference type="Pfam" id="PF04262">
    <property type="entry name" value="Glu_cys_ligase"/>
    <property type="match status" value="1"/>
</dbReference>
<evidence type="ECO:0000256" key="1">
    <source>
        <dbReference type="ARBA" id="ARBA00005006"/>
    </source>
</evidence>
<organism evidence="11 12">
    <name type="scientific">Psychrobacter glacincola</name>
    <dbReference type="NCBI Taxonomy" id="56810"/>
    <lineage>
        <taxon>Bacteria</taxon>
        <taxon>Pseudomonadati</taxon>
        <taxon>Pseudomonadota</taxon>
        <taxon>Gammaproteobacteria</taxon>
        <taxon>Moraxellales</taxon>
        <taxon>Moraxellaceae</taxon>
        <taxon>Psychrobacter</taxon>
    </lineage>
</organism>
<evidence type="ECO:0000256" key="3">
    <source>
        <dbReference type="ARBA" id="ARBA00022598"/>
    </source>
</evidence>
<dbReference type="RefSeq" id="WP_379607078.1">
    <property type="nucleotide sequence ID" value="NZ_CAJGZK010000003.1"/>
</dbReference>
<evidence type="ECO:0000256" key="9">
    <source>
        <dbReference type="RuleBase" id="RU004391"/>
    </source>
</evidence>
<dbReference type="GO" id="GO:0004357">
    <property type="term" value="F:glutamate-cysteine ligase activity"/>
    <property type="evidence" value="ECO:0007669"/>
    <property type="project" value="UniProtKB-EC"/>
</dbReference>
<dbReference type="PANTHER" id="PTHR38761:SF1">
    <property type="entry name" value="GLUTAMATE--CYSTEINE LIGASE"/>
    <property type="match status" value="1"/>
</dbReference>
<keyword evidence="6 8" id="KW-0067">ATP-binding</keyword>
<evidence type="ECO:0000256" key="5">
    <source>
        <dbReference type="ARBA" id="ARBA00022741"/>
    </source>
</evidence>
<keyword evidence="12" id="KW-1185">Reference proteome</keyword>
<dbReference type="Gene3D" id="3.30.590.20">
    <property type="match status" value="1"/>
</dbReference>
<evidence type="ECO:0000259" key="10">
    <source>
        <dbReference type="Pfam" id="PF04262"/>
    </source>
</evidence>
<comment type="pathway">
    <text evidence="1 8 9">Sulfur metabolism; glutathione biosynthesis; glutathione from L-cysteine and L-glutamate: step 1/2.</text>
</comment>
<gene>
    <name evidence="8 11" type="primary">gshA</name>
    <name evidence="11" type="ORF">ACFP58_01395</name>
</gene>